<organism evidence="2 3">
    <name type="scientific">Paspalum notatum var. saurae</name>
    <dbReference type="NCBI Taxonomy" id="547442"/>
    <lineage>
        <taxon>Eukaryota</taxon>
        <taxon>Viridiplantae</taxon>
        <taxon>Streptophyta</taxon>
        <taxon>Embryophyta</taxon>
        <taxon>Tracheophyta</taxon>
        <taxon>Spermatophyta</taxon>
        <taxon>Magnoliopsida</taxon>
        <taxon>Liliopsida</taxon>
        <taxon>Poales</taxon>
        <taxon>Poaceae</taxon>
        <taxon>PACMAD clade</taxon>
        <taxon>Panicoideae</taxon>
        <taxon>Andropogonodae</taxon>
        <taxon>Paspaleae</taxon>
        <taxon>Paspalinae</taxon>
        <taxon>Paspalum</taxon>
    </lineage>
</organism>
<gene>
    <name evidence="2" type="ORF">U9M48_035483</name>
</gene>
<dbReference type="AlphaFoldDB" id="A0AAQ3X7Q3"/>
<reference evidence="2 3" key="1">
    <citation type="submission" date="2024-02" db="EMBL/GenBank/DDBJ databases">
        <title>High-quality chromosome-scale genome assembly of Pensacola bahiagrass (Paspalum notatum Flugge var. saurae).</title>
        <authorList>
            <person name="Vega J.M."/>
            <person name="Podio M."/>
            <person name="Orjuela J."/>
            <person name="Siena L.A."/>
            <person name="Pessino S.C."/>
            <person name="Combes M.C."/>
            <person name="Mariac C."/>
            <person name="Albertini E."/>
            <person name="Pupilli F."/>
            <person name="Ortiz J.P.A."/>
            <person name="Leblanc O."/>
        </authorList>
    </citation>
    <scope>NUCLEOTIDE SEQUENCE [LARGE SCALE GENOMIC DNA]</scope>
    <source>
        <strain evidence="2">R1</strain>
        <tissue evidence="2">Leaf</tissue>
    </source>
</reference>
<feature type="compositionally biased region" description="Pro residues" evidence="1">
    <location>
        <begin position="1"/>
        <end position="16"/>
    </location>
</feature>
<protein>
    <submittedName>
        <fullName evidence="2">Uncharacterized protein</fullName>
    </submittedName>
</protein>
<name>A0AAQ3X7Q3_PASNO</name>
<evidence type="ECO:0000313" key="2">
    <source>
        <dbReference type="EMBL" id="WVZ89023.1"/>
    </source>
</evidence>
<evidence type="ECO:0000256" key="1">
    <source>
        <dbReference type="SAM" id="MobiDB-lite"/>
    </source>
</evidence>
<keyword evidence="3" id="KW-1185">Reference proteome</keyword>
<accession>A0AAQ3X7Q3</accession>
<sequence>MASPPLAPSPSAPPLLPASSPCHGAATAPPPHLLEELANWTSSLHCLLQAPATTGSAPGPPSFAVARSLLADFAERRLWLHLDIKQRQPLQIDARALLSTAARHQRRLSSSVRQISPSTSSSMSPKVSLHFQSPFHSIVCCVPSCDEDDAYEDGALLQSEPCSGTLDTVLLVTGIPYLLPCTSCNEAALHLGFATTTNMDRTASPRVMLFGTASSLHNTNLIQHHTTPFLRPLVRTSILPSYDAGLRADEPSAYCRSAVVPMSFSPMHMPVRPSSFVLLRGTFPLCCHDTPLANTPWTYSCSTHTSNLFSYGTHEP</sequence>
<proteinExistence type="predicted"/>
<feature type="region of interest" description="Disordered" evidence="1">
    <location>
        <begin position="1"/>
        <end position="27"/>
    </location>
</feature>
<evidence type="ECO:0000313" key="3">
    <source>
        <dbReference type="Proteomes" id="UP001341281"/>
    </source>
</evidence>
<dbReference type="EMBL" id="CP144752">
    <property type="protein sequence ID" value="WVZ89023.1"/>
    <property type="molecule type" value="Genomic_DNA"/>
</dbReference>
<dbReference type="Proteomes" id="UP001341281">
    <property type="component" value="Chromosome 08"/>
</dbReference>